<dbReference type="InterPro" id="IPR050832">
    <property type="entry name" value="Bact_Acetyltransf"/>
</dbReference>
<dbReference type="SUPFAM" id="SSF55729">
    <property type="entry name" value="Acyl-CoA N-acyltransferases (Nat)"/>
    <property type="match status" value="1"/>
</dbReference>
<comment type="caution">
    <text evidence="4">The sequence shown here is derived from an EMBL/GenBank/DDBJ whole genome shotgun (WGS) entry which is preliminary data.</text>
</comment>
<dbReference type="EMBL" id="PDDY01000001">
    <property type="protein sequence ID" value="PEH41080.1"/>
    <property type="molecule type" value="Genomic_DNA"/>
</dbReference>
<sequence>MTLAAIEHAMTTVRALQAEDAEALHALLSRPGVATWRLEAPHRTLEWRRDWLGKLVAQRHGFGAWADGALVGFGELAPQRLRRNHVGILDLSVHDALPGDAVGRALVEAMLNFADRWLGLRRLEIDLHADHAAALALLGHYGFETEGFRRGAALREGMLVDLRMMARLVDALPVAAPFNPAEQP</sequence>
<dbReference type="GO" id="GO:0016747">
    <property type="term" value="F:acyltransferase activity, transferring groups other than amino-acyl groups"/>
    <property type="evidence" value="ECO:0007669"/>
    <property type="project" value="InterPro"/>
</dbReference>
<accession>A0A2A7SCW2</accession>
<proteinExistence type="predicted"/>
<name>A0A2A7SCW2_BURGA</name>
<evidence type="ECO:0000313" key="4">
    <source>
        <dbReference type="EMBL" id="PEH41080.1"/>
    </source>
</evidence>
<feature type="domain" description="N-acetyltransferase" evidence="3">
    <location>
        <begin position="11"/>
        <end position="169"/>
    </location>
</feature>
<dbReference type="Gene3D" id="3.40.630.30">
    <property type="match status" value="1"/>
</dbReference>
<dbReference type="PROSITE" id="PS51186">
    <property type="entry name" value="GNAT"/>
    <property type="match status" value="1"/>
</dbReference>
<gene>
    <name evidence="4" type="ORF">CRM94_02290</name>
</gene>
<evidence type="ECO:0000256" key="2">
    <source>
        <dbReference type="ARBA" id="ARBA00023315"/>
    </source>
</evidence>
<reference evidence="5" key="1">
    <citation type="submission" date="2017-09" db="EMBL/GenBank/DDBJ databases">
        <title>FDA dAtabase for Regulatory Grade micrObial Sequences (FDA-ARGOS): Supporting development and validation of Infectious Disease Dx tests.</title>
        <authorList>
            <person name="Minogue T."/>
            <person name="Wolcott M."/>
            <person name="Wasieloski L."/>
            <person name="Aguilar W."/>
            <person name="Moore D."/>
            <person name="Tallon L."/>
            <person name="Sadzewicz L."/>
            <person name="Ott S."/>
            <person name="Zhao X."/>
            <person name="Nagaraj S."/>
            <person name="Vavikolanu K."/>
            <person name="Aluvathingal J."/>
            <person name="Nadendla S."/>
            <person name="Sichtig H."/>
        </authorList>
    </citation>
    <scope>NUCLEOTIDE SEQUENCE [LARGE SCALE GENOMIC DNA]</scope>
    <source>
        <strain evidence="5">FDAARGOS_390</strain>
    </source>
</reference>
<dbReference type="Pfam" id="PF00583">
    <property type="entry name" value="Acetyltransf_1"/>
    <property type="match status" value="1"/>
</dbReference>
<keyword evidence="1 4" id="KW-0808">Transferase</keyword>
<protein>
    <submittedName>
        <fullName evidence="4">GNAT family N-acetyltransferase</fullName>
    </submittedName>
</protein>
<dbReference type="AlphaFoldDB" id="A0A2A7SCW2"/>
<dbReference type="InterPro" id="IPR016181">
    <property type="entry name" value="Acyl_CoA_acyltransferase"/>
</dbReference>
<dbReference type="InterPro" id="IPR000182">
    <property type="entry name" value="GNAT_dom"/>
</dbReference>
<organism evidence="4 5">
    <name type="scientific">Burkholderia gladioli</name>
    <name type="common">Pseudomonas marginata</name>
    <name type="synonym">Phytomonas marginata</name>
    <dbReference type="NCBI Taxonomy" id="28095"/>
    <lineage>
        <taxon>Bacteria</taxon>
        <taxon>Pseudomonadati</taxon>
        <taxon>Pseudomonadota</taxon>
        <taxon>Betaproteobacteria</taxon>
        <taxon>Burkholderiales</taxon>
        <taxon>Burkholderiaceae</taxon>
        <taxon>Burkholderia</taxon>
    </lineage>
</organism>
<dbReference type="PANTHER" id="PTHR43877:SF8">
    <property type="entry name" value="N-ACETYLGLUTAMATE SYNTHASE-RELATED"/>
    <property type="match status" value="1"/>
</dbReference>
<evidence type="ECO:0000313" key="5">
    <source>
        <dbReference type="Proteomes" id="UP000220629"/>
    </source>
</evidence>
<evidence type="ECO:0000259" key="3">
    <source>
        <dbReference type="PROSITE" id="PS51186"/>
    </source>
</evidence>
<keyword evidence="2" id="KW-0012">Acyltransferase</keyword>
<dbReference type="PANTHER" id="PTHR43877">
    <property type="entry name" value="AMINOALKYLPHOSPHONATE N-ACETYLTRANSFERASE-RELATED-RELATED"/>
    <property type="match status" value="1"/>
</dbReference>
<dbReference type="Proteomes" id="UP000220629">
    <property type="component" value="Unassembled WGS sequence"/>
</dbReference>
<evidence type="ECO:0000256" key="1">
    <source>
        <dbReference type="ARBA" id="ARBA00022679"/>
    </source>
</evidence>